<reference evidence="3 4" key="1">
    <citation type="submission" date="2020-10" db="EMBL/GenBank/DDBJ databases">
        <title>The genome sequence of Chitinilyticum litopenaei 4Y14.</title>
        <authorList>
            <person name="Liu Y."/>
        </authorList>
    </citation>
    <scope>NUCLEOTIDE SEQUENCE [LARGE SCALE GENOMIC DNA]</scope>
    <source>
        <strain evidence="3 4">4Y14</strain>
    </source>
</reference>
<dbReference type="SUPFAM" id="SSF52540">
    <property type="entry name" value="P-loop containing nucleoside triphosphate hydrolases"/>
    <property type="match status" value="1"/>
</dbReference>
<evidence type="ECO:0000313" key="3">
    <source>
        <dbReference type="EMBL" id="MBE9610141.1"/>
    </source>
</evidence>
<organism evidence="3 4">
    <name type="scientific">Chitinilyticum piscinae</name>
    <dbReference type="NCBI Taxonomy" id="2866724"/>
    <lineage>
        <taxon>Bacteria</taxon>
        <taxon>Pseudomonadati</taxon>
        <taxon>Pseudomonadota</taxon>
        <taxon>Betaproteobacteria</taxon>
        <taxon>Neisseriales</taxon>
        <taxon>Chitinibacteraceae</taxon>
        <taxon>Chitinilyticum</taxon>
    </lineage>
</organism>
<gene>
    <name evidence="3" type="ORF">INR99_12395</name>
</gene>
<dbReference type="EMBL" id="JADFUA010000007">
    <property type="protein sequence ID" value="MBE9610141.1"/>
    <property type="molecule type" value="Genomic_DNA"/>
</dbReference>
<dbReference type="GO" id="GO:0005737">
    <property type="term" value="C:cytoplasm"/>
    <property type="evidence" value="ECO:0007669"/>
    <property type="project" value="TreeGrafter"/>
</dbReference>
<dbReference type="PANTHER" id="PTHR12169">
    <property type="entry name" value="ATPASE N2B"/>
    <property type="match status" value="1"/>
</dbReference>
<protein>
    <submittedName>
        <fullName evidence="3">AFG1 family ATPase</fullName>
    </submittedName>
</protein>
<dbReference type="Gene3D" id="3.40.50.300">
    <property type="entry name" value="P-loop containing nucleotide triphosphate hydrolases"/>
    <property type="match status" value="1"/>
</dbReference>
<dbReference type="GO" id="GO:0005524">
    <property type="term" value="F:ATP binding"/>
    <property type="evidence" value="ECO:0007669"/>
    <property type="project" value="UniProtKB-KW"/>
</dbReference>
<sequence>MSQHQLPPPVEGISPLAWYQSLAGNPAFQSDPAQHDAIARLDTLWQQLVEFKQVRSRPFRKTELFGKPLLPQPSLPRGLYFWGGVGRGKSFLMDAFFASLPYRRKKRLHFHRFMQEVHAELRAQQGAADPLLAVAEKWARSVRVLCFDEFHVSDIADAMILGRLMEQLFARGVVLVATSNYPPDGLYPNGLQRQNFLPTIELLKRQLDVLNVDGGTDYRMRTLSAARTYISPIGPDTEVELDRLFSSIATATDGGATLMLAGRRLKVHRQAPGVLWFDFAVLCGDGRGQADYLELAQLYHTVILSNIPKLGVAQANQARRFTWLVDVFYDHRVKLIISADVPVDELYREGPQAGEFFRTASRLTEMQSHEYLALPHEQGSSQLAGLDG</sequence>
<evidence type="ECO:0000256" key="1">
    <source>
        <dbReference type="ARBA" id="ARBA00022741"/>
    </source>
</evidence>
<dbReference type="Proteomes" id="UP000604481">
    <property type="component" value="Unassembled WGS sequence"/>
</dbReference>
<keyword evidence="1" id="KW-0547">Nucleotide-binding</keyword>
<dbReference type="PANTHER" id="PTHR12169:SF6">
    <property type="entry name" value="AFG1-LIKE ATPASE"/>
    <property type="match status" value="1"/>
</dbReference>
<name>A0A8J7FNP0_9NEIS</name>
<evidence type="ECO:0000256" key="2">
    <source>
        <dbReference type="ARBA" id="ARBA00022840"/>
    </source>
</evidence>
<dbReference type="InterPro" id="IPR027417">
    <property type="entry name" value="P-loop_NTPase"/>
</dbReference>
<dbReference type="InterPro" id="IPR005654">
    <property type="entry name" value="ATPase_AFG1-like"/>
</dbReference>
<keyword evidence="4" id="KW-1185">Reference proteome</keyword>
<dbReference type="Pfam" id="PF03969">
    <property type="entry name" value="AFG1_ATPase"/>
    <property type="match status" value="1"/>
</dbReference>
<comment type="caution">
    <text evidence="3">The sequence shown here is derived from an EMBL/GenBank/DDBJ whole genome shotgun (WGS) entry which is preliminary data.</text>
</comment>
<proteinExistence type="predicted"/>
<evidence type="ECO:0000313" key="4">
    <source>
        <dbReference type="Proteomes" id="UP000604481"/>
    </source>
</evidence>
<dbReference type="RefSeq" id="WP_194116667.1">
    <property type="nucleotide sequence ID" value="NZ_JADFUA010000007.1"/>
</dbReference>
<dbReference type="NCBIfam" id="NF040713">
    <property type="entry name" value="ZapE"/>
    <property type="match status" value="1"/>
</dbReference>
<keyword evidence="2" id="KW-0067">ATP-binding</keyword>
<dbReference type="GO" id="GO:0016887">
    <property type="term" value="F:ATP hydrolysis activity"/>
    <property type="evidence" value="ECO:0007669"/>
    <property type="project" value="InterPro"/>
</dbReference>
<dbReference type="FunFam" id="3.40.50.300:FF:001254">
    <property type="entry name" value="Cell division protein ZapE"/>
    <property type="match status" value="1"/>
</dbReference>
<accession>A0A8J7FNP0</accession>
<dbReference type="AlphaFoldDB" id="A0A8J7FNP0"/>